<name>A0AAV4LZP2_BABCB</name>
<protein>
    <submittedName>
        <fullName evidence="2">50S ribosomal protein, putative</fullName>
    </submittedName>
</protein>
<dbReference type="Proteomes" id="UP001497744">
    <property type="component" value="Unassembled WGS sequence"/>
</dbReference>
<evidence type="ECO:0000256" key="1">
    <source>
        <dbReference type="SAM" id="SignalP"/>
    </source>
</evidence>
<comment type="caution">
    <text evidence="2">The sequence shown here is derived from an EMBL/GenBank/DDBJ whole genome shotgun (WGS) entry which is preliminary data.</text>
</comment>
<dbReference type="RefSeq" id="XP_067716058.1">
    <property type="nucleotide sequence ID" value="XM_067859957.1"/>
</dbReference>
<feature type="signal peptide" evidence="1">
    <location>
        <begin position="1"/>
        <end position="18"/>
    </location>
</feature>
<keyword evidence="3" id="KW-1185">Reference proteome</keyword>
<dbReference type="GO" id="GO:0005840">
    <property type="term" value="C:ribosome"/>
    <property type="evidence" value="ECO:0007669"/>
    <property type="project" value="UniProtKB-KW"/>
</dbReference>
<evidence type="ECO:0000313" key="2">
    <source>
        <dbReference type="EMBL" id="GIX63989.1"/>
    </source>
</evidence>
<organism evidence="2 3">
    <name type="scientific">Babesia caballi</name>
    <dbReference type="NCBI Taxonomy" id="5871"/>
    <lineage>
        <taxon>Eukaryota</taxon>
        <taxon>Sar</taxon>
        <taxon>Alveolata</taxon>
        <taxon>Apicomplexa</taxon>
        <taxon>Aconoidasida</taxon>
        <taxon>Piroplasmida</taxon>
        <taxon>Babesiidae</taxon>
        <taxon>Babesia</taxon>
    </lineage>
</organism>
<reference evidence="2 3" key="1">
    <citation type="submission" date="2021-06" db="EMBL/GenBank/DDBJ databases">
        <title>Genome sequence of Babesia caballi.</title>
        <authorList>
            <person name="Yamagishi J."/>
            <person name="Kidaka T."/>
            <person name="Ochi A."/>
        </authorList>
    </citation>
    <scope>NUCLEOTIDE SEQUENCE [LARGE SCALE GENOMIC DNA]</scope>
    <source>
        <strain evidence="2">USDA-D6B2</strain>
    </source>
</reference>
<gene>
    <name evidence="2" type="ORF">BcabD6B2_34240</name>
</gene>
<feature type="chain" id="PRO_5043450289" evidence="1">
    <location>
        <begin position="19"/>
        <end position="232"/>
    </location>
</feature>
<proteinExistence type="predicted"/>
<evidence type="ECO:0000313" key="3">
    <source>
        <dbReference type="Proteomes" id="UP001497744"/>
    </source>
</evidence>
<dbReference type="EMBL" id="BPLF01000003">
    <property type="protein sequence ID" value="GIX63989.1"/>
    <property type="molecule type" value="Genomic_DNA"/>
</dbReference>
<sequence>MLWLAIILTTALSAGVERRNNSLGNLLVRYVTQRSDYNDNDQEYARVTQAPMVRMHLRKVFLPSTLHEAMKPPLSEQLLERRRMFNAEGRITFPGASVVDGDNAGERNRINEAVSAVDELEVLSAQPLRRMNAHNFGEREFKAVLSSANEPRKEVARIIQVNRRLAMLPDPIQGPIGLSDFAVIPSRRETDEPNSYLLLERRKLKPSEMDDDDAERLHVPIFPVWPDRYLHI</sequence>
<dbReference type="AlphaFoldDB" id="A0AAV4LZP2"/>
<keyword evidence="2" id="KW-0687">Ribonucleoprotein</keyword>
<accession>A0AAV4LZP2</accession>
<keyword evidence="2" id="KW-0689">Ribosomal protein</keyword>
<dbReference type="GeneID" id="94195470"/>
<keyword evidence="1" id="KW-0732">Signal</keyword>